<accession>A0A0A9HWU5</accession>
<dbReference type="EMBL" id="GBRH01160523">
    <property type="protein sequence ID" value="JAE37373.1"/>
    <property type="molecule type" value="Transcribed_RNA"/>
</dbReference>
<organism evidence="1">
    <name type="scientific">Arundo donax</name>
    <name type="common">Giant reed</name>
    <name type="synonym">Donax arundinaceus</name>
    <dbReference type="NCBI Taxonomy" id="35708"/>
    <lineage>
        <taxon>Eukaryota</taxon>
        <taxon>Viridiplantae</taxon>
        <taxon>Streptophyta</taxon>
        <taxon>Embryophyta</taxon>
        <taxon>Tracheophyta</taxon>
        <taxon>Spermatophyta</taxon>
        <taxon>Magnoliopsida</taxon>
        <taxon>Liliopsida</taxon>
        <taxon>Poales</taxon>
        <taxon>Poaceae</taxon>
        <taxon>PACMAD clade</taxon>
        <taxon>Arundinoideae</taxon>
        <taxon>Arundineae</taxon>
        <taxon>Arundo</taxon>
    </lineage>
</organism>
<protein>
    <submittedName>
        <fullName evidence="1">Uncharacterized protein</fullName>
    </submittedName>
</protein>
<reference evidence="1" key="2">
    <citation type="journal article" date="2015" name="Data Brief">
        <title>Shoot transcriptome of the giant reed, Arundo donax.</title>
        <authorList>
            <person name="Barrero R.A."/>
            <person name="Guerrero F.D."/>
            <person name="Moolhuijzen P."/>
            <person name="Goolsby J.A."/>
            <person name="Tidwell J."/>
            <person name="Bellgard S.E."/>
            <person name="Bellgard M.I."/>
        </authorList>
    </citation>
    <scope>NUCLEOTIDE SEQUENCE</scope>
    <source>
        <tissue evidence="1">Shoot tissue taken approximately 20 cm above the soil surface</tissue>
    </source>
</reference>
<name>A0A0A9HWU5_ARUDO</name>
<evidence type="ECO:0000313" key="1">
    <source>
        <dbReference type="EMBL" id="JAE37373.1"/>
    </source>
</evidence>
<proteinExistence type="predicted"/>
<reference evidence="1" key="1">
    <citation type="submission" date="2014-09" db="EMBL/GenBank/DDBJ databases">
        <authorList>
            <person name="Magalhaes I.L.F."/>
            <person name="Oliveira U."/>
            <person name="Santos F.R."/>
            <person name="Vidigal T.H.D.A."/>
            <person name="Brescovit A.D."/>
            <person name="Santos A.J."/>
        </authorList>
    </citation>
    <scope>NUCLEOTIDE SEQUENCE</scope>
    <source>
        <tissue evidence="1">Shoot tissue taken approximately 20 cm above the soil surface</tissue>
    </source>
</reference>
<sequence length="24" mass="2939">MLQVSLIYVFICNLFSFPKREYVQ</sequence>
<dbReference type="AlphaFoldDB" id="A0A0A9HWU5"/>